<dbReference type="KEGG" id="sna:Snas_5524"/>
<dbReference type="Gene3D" id="1.10.287.130">
    <property type="match status" value="1"/>
</dbReference>
<dbReference type="InterPro" id="IPR036097">
    <property type="entry name" value="HisK_dim/P_sf"/>
</dbReference>
<evidence type="ECO:0000256" key="1">
    <source>
        <dbReference type="ARBA" id="ARBA00000085"/>
    </source>
</evidence>
<dbReference type="InterPro" id="IPR025291">
    <property type="entry name" value="DUF4153"/>
</dbReference>
<keyword evidence="10" id="KW-0472">Membrane</keyword>
<dbReference type="PRINTS" id="PR00344">
    <property type="entry name" value="BCTRLSENSOR"/>
</dbReference>
<dbReference type="Pfam" id="PF02518">
    <property type="entry name" value="HATPase_c"/>
    <property type="match status" value="1"/>
</dbReference>
<dbReference type="Proteomes" id="UP000000844">
    <property type="component" value="Chromosome"/>
</dbReference>
<feature type="transmembrane region" description="Helical" evidence="10">
    <location>
        <begin position="719"/>
        <end position="741"/>
    </location>
</feature>
<dbReference type="EMBL" id="CP001778">
    <property type="protein sequence ID" value="ADD45155.1"/>
    <property type="molecule type" value="Genomic_DNA"/>
</dbReference>
<feature type="transmembrane region" description="Helical" evidence="10">
    <location>
        <begin position="748"/>
        <end position="767"/>
    </location>
</feature>
<feature type="transmembrane region" description="Helical" evidence="10">
    <location>
        <begin position="565"/>
        <end position="587"/>
    </location>
</feature>
<feature type="transmembrane region" description="Helical" evidence="10">
    <location>
        <begin position="389"/>
        <end position="408"/>
    </location>
</feature>
<feature type="domain" description="Histidine kinase" evidence="11">
    <location>
        <begin position="129"/>
        <end position="337"/>
    </location>
</feature>
<reference evidence="13 14" key="1">
    <citation type="journal article" date="2009" name="Stand. Genomic Sci.">
        <title>Complete genome sequence of Stackebrandtia nassauensis type strain (LLR-40K-21).</title>
        <authorList>
            <person name="Munk C."/>
            <person name="Lapidus A."/>
            <person name="Copeland A."/>
            <person name="Jando M."/>
            <person name="Mayilraj S."/>
            <person name="Glavina Del Rio T."/>
            <person name="Nolan M."/>
            <person name="Chen F."/>
            <person name="Lucas S."/>
            <person name="Tice H."/>
            <person name="Cheng J.F."/>
            <person name="Han C."/>
            <person name="Detter J.C."/>
            <person name="Bruce D."/>
            <person name="Goodwin L."/>
            <person name="Chain P."/>
            <person name="Pitluck S."/>
            <person name="Goker M."/>
            <person name="Ovchinikova G."/>
            <person name="Pati A."/>
            <person name="Ivanova N."/>
            <person name="Mavromatis K."/>
            <person name="Chen A."/>
            <person name="Palaniappan K."/>
            <person name="Land M."/>
            <person name="Hauser L."/>
            <person name="Chang Y.J."/>
            <person name="Jeffries C.D."/>
            <person name="Bristow J."/>
            <person name="Eisen J.A."/>
            <person name="Markowitz V."/>
            <person name="Hugenholtz P."/>
            <person name="Kyrpides N.C."/>
            <person name="Klenk H.P."/>
        </authorList>
    </citation>
    <scope>NUCLEOTIDE SEQUENCE [LARGE SCALE GENOMIC DNA]</scope>
    <source>
        <strain evidence="14">DSM 44728 / CIP 108903 / NRRL B-16338 / NBRC 102104 / LLR-40K-21</strain>
    </source>
</reference>
<evidence type="ECO:0000256" key="8">
    <source>
        <dbReference type="ARBA" id="ARBA00022989"/>
    </source>
</evidence>
<evidence type="ECO:0000256" key="3">
    <source>
        <dbReference type="ARBA" id="ARBA00012438"/>
    </source>
</evidence>
<dbReference type="InterPro" id="IPR003594">
    <property type="entry name" value="HATPase_dom"/>
</dbReference>
<evidence type="ECO:0000256" key="2">
    <source>
        <dbReference type="ARBA" id="ARBA00004236"/>
    </source>
</evidence>
<dbReference type="Pfam" id="PF00512">
    <property type="entry name" value="HisKA"/>
    <property type="match status" value="1"/>
</dbReference>
<evidence type="ECO:0000313" key="14">
    <source>
        <dbReference type="Proteomes" id="UP000000844"/>
    </source>
</evidence>
<feature type="transmembrane region" description="Helical" evidence="10">
    <location>
        <begin position="414"/>
        <end position="433"/>
    </location>
</feature>
<dbReference type="SUPFAM" id="SSF47384">
    <property type="entry name" value="Homodimeric domain of signal transducing histidine kinase"/>
    <property type="match status" value="1"/>
</dbReference>
<feature type="transmembrane region" description="Helical" evidence="10">
    <location>
        <begin position="652"/>
        <end position="672"/>
    </location>
</feature>
<feature type="transmembrane region" description="Helical" evidence="10">
    <location>
        <begin position="486"/>
        <end position="507"/>
    </location>
</feature>
<proteinExistence type="predicted"/>
<comment type="subcellular location">
    <subcellularLocation>
        <location evidence="2">Cell membrane</location>
    </subcellularLocation>
</comment>
<feature type="transmembrane region" description="Helical" evidence="10">
    <location>
        <begin position="608"/>
        <end position="632"/>
    </location>
</feature>
<dbReference type="AlphaFoldDB" id="D3PW34"/>
<evidence type="ECO:0000256" key="7">
    <source>
        <dbReference type="ARBA" id="ARBA00022777"/>
    </source>
</evidence>
<keyword evidence="6 10" id="KW-0812">Transmembrane</keyword>
<dbReference type="STRING" id="446470.Snas_5524"/>
<dbReference type="SMART" id="SM00304">
    <property type="entry name" value="HAMP"/>
    <property type="match status" value="1"/>
</dbReference>
<dbReference type="PANTHER" id="PTHR43711">
    <property type="entry name" value="TWO-COMPONENT HISTIDINE KINASE"/>
    <property type="match status" value="1"/>
</dbReference>
<dbReference type="Pfam" id="PF00672">
    <property type="entry name" value="HAMP"/>
    <property type="match status" value="1"/>
</dbReference>
<dbReference type="GO" id="GO:0005886">
    <property type="term" value="C:plasma membrane"/>
    <property type="evidence" value="ECO:0007669"/>
    <property type="project" value="UniProtKB-SubCell"/>
</dbReference>
<dbReference type="Gene3D" id="6.10.340.10">
    <property type="match status" value="1"/>
</dbReference>
<dbReference type="InterPro" id="IPR036890">
    <property type="entry name" value="HATPase_C_sf"/>
</dbReference>
<dbReference type="InterPro" id="IPR050736">
    <property type="entry name" value="Sensor_HK_Regulatory"/>
</dbReference>
<accession>D3PW34</accession>
<comment type="catalytic activity">
    <reaction evidence="1">
        <text>ATP + protein L-histidine = ADP + protein N-phospho-L-histidine.</text>
        <dbReference type="EC" id="2.7.13.3"/>
    </reaction>
</comment>
<dbReference type="FunFam" id="1.10.287.130:FF:000001">
    <property type="entry name" value="Two-component sensor histidine kinase"/>
    <property type="match status" value="1"/>
</dbReference>
<dbReference type="EC" id="2.7.13.3" evidence="3"/>
<evidence type="ECO:0000256" key="5">
    <source>
        <dbReference type="ARBA" id="ARBA00022679"/>
    </source>
</evidence>
<keyword evidence="4" id="KW-0597">Phosphoprotein</keyword>
<evidence type="ECO:0000256" key="10">
    <source>
        <dbReference type="SAM" id="Phobius"/>
    </source>
</evidence>
<evidence type="ECO:0000256" key="4">
    <source>
        <dbReference type="ARBA" id="ARBA00022553"/>
    </source>
</evidence>
<dbReference type="eggNOG" id="COG2205">
    <property type="taxonomic scope" value="Bacteria"/>
</dbReference>
<evidence type="ECO:0000256" key="6">
    <source>
        <dbReference type="ARBA" id="ARBA00022692"/>
    </source>
</evidence>
<keyword evidence="14" id="KW-1185">Reference proteome</keyword>
<feature type="transmembrane region" description="Helical" evidence="10">
    <location>
        <begin position="462"/>
        <end position="480"/>
    </location>
</feature>
<dbReference type="SMART" id="SM00387">
    <property type="entry name" value="HATPase_c"/>
    <property type="match status" value="1"/>
</dbReference>
<dbReference type="CDD" id="cd06225">
    <property type="entry name" value="HAMP"/>
    <property type="match status" value="1"/>
</dbReference>
<name>D3PW34_STANL</name>
<dbReference type="InterPro" id="IPR005467">
    <property type="entry name" value="His_kinase_dom"/>
</dbReference>
<feature type="domain" description="HAMP" evidence="12">
    <location>
        <begin position="69"/>
        <end position="121"/>
    </location>
</feature>
<protein>
    <recommendedName>
        <fullName evidence="3">histidine kinase</fullName>
        <ecNumber evidence="3">2.7.13.3</ecNumber>
    </recommendedName>
</protein>
<evidence type="ECO:0000259" key="11">
    <source>
        <dbReference type="PROSITE" id="PS50109"/>
    </source>
</evidence>
<keyword evidence="5" id="KW-0808">Transferase</keyword>
<dbReference type="Gene3D" id="3.30.565.10">
    <property type="entry name" value="Histidine kinase-like ATPase, C-terminal domain"/>
    <property type="match status" value="1"/>
</dbReference>
<feature type="transmembrane region" description="Helical" evidence="10">
    <location>
        <begin position="26"/>
        <end position="45"/>
    </location>
</feature>
<dbReference type="CDD" id="cd00082">
    <property type="entry name" value="HisKA"/>
    <property type="match status" value="1"/>
</dbReference>
<gene>
    <name evidence="13" type="ordered locus">Snas_5524</name>
</gene>
<dbReference type="SMART" id="SM00388">
    <property type="entry name" value="HisKA"/>
    <property type="match status" value="1"/>
</dbReference>
<feature type="transmembrane region" description="Helical" evidence="10">
    <location>
        <begin position="527"/>
        <end position="545"/>
    </location>
</feature>
<feature type="transmembrane region" description="Helical" evidence="10">
    <location>
        <begin position="684"/>
        <end position="707"/>
    </location>
</feature>
<feature type="transmembrane region" description="Helical" evidence="10">
    <location>
        <begin position="51"/>
        <end position="68"/>
    </location>
</feature>
<dbReference type="PROSITE" id="PS50885">
    <property type="entry name" value="HAMP"/>
    <property type="match status" value="1"/>
</dbReference>
<dbReference type="eggNOG" id="COG2770">
    <property type="taxonomic scope" value="Bacteria"/>
</dbReference>
<dbReference type="SUPFAM" id="SSF55874">
    <property type="entry name" value="ATPase domain of HSP90 chaperone/DNA topoisomerase II/histidine kinase"/>
    <property type="match status" value="1"/>
</dbReference>
<dbReference type="InterPro" id="IPR003661">
    <property type="entry name" value="HisK_dim/P_dom"/>
</dbReference>
<dbReference type="HOGENOM" id="CLU_325116_0_0_11"/>
<evidence type="ECO:0000256" key="9">
    <source>
        <dbReference type="ARBA" id="ARBA00023012"/>
    </source>
</evidence>
<dbReference type="InterPro" id="IPR003660">
    <property type="entry name" value="HAMP_dom"/>
</dbReference>
<dbReference type="GO" id="GO:0000155">
    <property type="term" value="F:phosphorelay sensor kinase activity"/>
    <property type="evidence" value="ECO:0007669"/>
    <property type="project" value="InterPro"/>
</dbReference>
<evidence type="ECO:0000313" key="13">
    <source>
        <dbReference type="EMBL" id="ADD45155.1"/>
    </source>
</evidence>
<dbReference type="PANTHER" id="PTHR43711:SF32">
    <property type="entry name" value="SENSOR-TYPE HISTIDINE KINASE PRRB"/>
    <property type="match status" value="1"/>
</dbReference>
<evidence type="ECO:0000259" key="12">
    <source>
        <dbReference type="PROSITE" id="PS50885"/>
    </source>
</evidence>
<dbReference type="RefSeq" id="WP_013020726.1">
    <property type="nucleotide sequence ID" value="NC_013947.1"/>
</dbReference>
<dbReference type="InterPro" id="IPR004358">
    <property type="entry name" value="Sig_transdc_His_kin-like_C"/>
</dbReference>
<dbReference type="Pfam" id="PF13687">
    <property type="entry name" value="DUF4153"/>
    <property type="match status" value="1"/>
</dbReference>
<dbReference type="SUPFAM" id="SSF158472">
    <property type="entry name" value="HAMP domain-like"/>
    <property type="match status" value="1"/>
</dbReference>
<dbReference type="CDD" id="cd00075">
    <property type="entry name" value="HATPase"/>
    <property type="match status" value="1"/>
</dbReference>
<sequence>MTDRLRSWFDLLPRPLDFIGSIKLKLAILLLGSGAAGGAVLWYGLGMMPPKTTFTAALVALLTSQVLAHGMTSPLRQMTAAAQAMARGDYSVRVRATSHDEVGRLAEAFNRMAADLAAADGQRRELVANVSHELRTPIAALQAMLENLADGVAKPSTQSLSAAVAQTERLGRLVTELLDVSRLDAGDTPLRRTGFDVRSFVDDAIAEATFHSDIDTHVDVPEGLCGYADVERLHQVMANLLANAVRHNRPGGTVSVTARHRDDCLLLEVADEGPGIAPADRARIFERFTRGERSTRDGGTGLGLAIARWIVELHGGGIEVTEASPGAVIRVRLPLESKEEGISMNEPEPHPDAAATLPAPVTPPMPLVRLPGPVSLGSWWRGTAAGASWRFLLSAAVVAVFGAFAIVADSTAGVGVGLALTGMALVLLPLTVAGGEQRSAKAVGAAMVCALWSVVALRDADWLDTLCVLAALGLTTLVLVPPRRFGGMILGGVAMPLAIGGGTLWTFRGLLGMAGRGFGELGKLVRVAVISGALLLVFGTLFAAADPTFAGLVNRLLPEPFDDTTTGRMIVGGLLFGALCLWGYIATTAPRFDDPLPTTTRPASRVEWAIPLGLLCALFAAFLTVQATAFFGGEDYVLRTAGLTYAEYARTGFWQLSAVTMLTLLVIAVAAWKAPRAERVDRLWVRLLLGTLCVLALVVVASAIYRMNLYADAYGLTRLRVWVLAVELWVAAVFGMVLACGWRLKASWLPRAVLASGVAMLLGLALVNPDALIARYNIDRHQHGAELDLNYLAGLSADAVPEFAALSEADRACVLSLMAPDYSDETVLTWNLSRHNAATLVGETASGTEPVDCDGSR</sequence>
<dbReference type="PROSITE" id="PS50109">
    <property type="entry name" value="HIS_KIN"/>
    <property type="match status" value="1"/>
</dbReference>
<keyword evidence="7 13" id="KW-0418">Kinase</keyword>
<keyword evidence="9" id="KW-0902">Two-component regulatory system</keyword>
<keyword evidence="8 10" id="KW-1133">Transmembrane helix</keyword>
<organism evidence="13 14">
    <name type="scientific">Stackebrandtia nassauensis (strain DSM 44728 / CIP 108903 / NRRL B-16338 / NBRC 102104 / LLR-40K-21)</name>
    <dbReference type="NCBI Taxonomy" id="446470"/>
    <lineage>
        <taxon>Bacteria</taxon>
        <taxon>Bacillati</taxon>
        <taxon>Actinomycetota</taxon>
        <taxon>Actinomycetes</taxon>
        <taxon>Glycomycetales</taxon>
        <taxon>Glycomycetaceae</taxon>
        <taxon>Stackebrandtia</taxon>
    </lineage>
</organism>